<name>A0A803P5F2_CANSA</name>
<reference evidence="2" key="1">
    <citation type="submission" date="2018-11" db="EMBL/GenBank/DDBJ databases">
        <authorList>
            <person name="Grassa J C."/>
        </authorList>
    </citation>
    <scope>NUCLEOTIDE SEQUENCE [LARGE SCALE GENOMIC DNA]</scope>
</reference>
<dbReference type="AlphaFoldDB" id="A0A803P5F2"/>
<evidence type="ECO:0000313" key="3">
    <source>
        <dbReference type="Proteomes" id="UP000596661"/>
    </source>
</evidence>
<dbReference type="EMBL" id="UZAU01000311">
    <property type="status" value="NOT_ANNOTATED_CDS"/>
    <property type="molecule type" value="Genomic_DNA"/>
</dbReference>
<dbReference type="Gramene" id="evm.model.03.1476">
    <property type="protein sequence ID" value="cds.evm.model.03.1476"/>
    <property type="gene ID" value="evm.TU.03.1476"/>
</dbReference>
<keyword evidence="3" id="KW-1185">Reference proteome</keyword>
<dbReference type="EnsemblPlants" id="evm.model.03.1476">
    <property type="protein sequence ID" value="cds.evm.model.03.1476"/>
    <property type="gene ID" value="evm.TU.03.1476"/>
</dbReference>
<feature type="region of interest" description="Disordered" evidence="1">
    <location>
        <begin position="41"/>
        <end position="94"/>
    </location>
</feature>
<organism evidence="2 3">
    <name type="scientific">Cannabis sativa</name>
    <name type="common">Hemp</name>
    <name type="synonym">Marijuana</name>
    <dbReference type="NCBI Taxonomy" id="3483"/>
    <lineage>
        <taxon>Eukaryota</taxon>
        <taxon>Viridiplantae</taxon>
        <taxon>Streptophyta</taxon>
        <taxon>Embryophyta</taxon>
        <taxon>Tracheophyta</taxon>
        <taxon>Spermatophyta</taxon>
        <taxon>Magnoliopsida</taxon>
        <taxon>eudicotyledons</taxon>
        <taxon>Gunneridae</taxon>
        <taxon>Pentapetalae</taxon>
        <taxon>rosids</taxon>
        <taxon>fabids</taxon>
        <taxon>Rosales</taxon>
        <taxon>Cannabaceae</taxon>
        <taxon>Cannabis</taxon>
    </lineage>
</organism>
<reference evidence="2" key="2">
    <citation type="submission" date="2021-03" db="UniProtKB">
        <authorList>
            <consortium name="EnsemblPlants"/>
        </authorList>
    </citation>
    <scope>IDENTIFICATION</scope>
</reference>
<proteinExistence type="predicted"/>
<accession>A0A803P5F2</accession>
<dbReference type="Proteomes" id="UP000596661">
    <property type="component" value="Chromosome 3"/>
</dbReference>
<sequence>MEYLGLGLRNLDSTQFSLLVLFMCSYVLEGASSFEEEVREKSSTESVIEISEEAVSKGEPPAKKCSKSKGTKGGSTDGSGLPKSSGATVLLNPETKKGKEIIQFYQTDCSPR</sequence>
<protein>
    <submittedName>
        <fullName evidence="2">Uncharacterized protein</fullName>
    </submittedName>
</protein>
<evidence type="ECO:0000313" key="2">
    <source>
        <dbReference type="EnsemblPlants" id="cds.evm.model.03.1476"/>
    </source>
</evidence>
<evidence type="ECO:0000256" key="1">
    <source>
        <dbReference type="SAM" id="MobiDB-lite"/>
    </source>
</evidence>